<keyword evidence="1" id="KW-0472">Membrane</keyword>
<evidence type="ECO:0000256" key="1">
    <source>
        <dbReference type="SAM" id="Phobius"/>
    </source>
</evidence>
<feature type="transmembrane region" description="Helical" evidence="1">
    <location>
        <begin position="64"/>
        <end position="86"/>
    </location>
</feature>
<evidence type="ECO:0000313" key="3">
    <source>
        <dbReference type="Proteomes" id="UP000315295"/>
    </source>
</evidence>
<keyword evidence="1" id="KW-1133">Transmembrane helix</keyword>
<dbReference type="EMBL" id="VIEB01001886">
    <property type="protein sequence ID" value="TQD70263.1"/>
    <property type="molecule type" value="Genomic_DNA"/>
</dbReference>
<reference evidence="2 3" key="1">
    <citation type="journal article" date="2019" name="G3 (Bethesda)">
        <title>Sequencing of a Wild Apple (Malus baccata) Genome Unravels the Differences Between Cultivated and Wild Apple Species Regarding Disease Resistance and Cold Tolerance.</title>
        <authorList>
            <person name="Chen X."/>
        </authorList>
    </citation>
    <scope>NUCLEOTIDE SEQUENCE [LARGE SCALE GENOMIC DNA]</scope>
    <source>
        <strain evidence="3">cv. Shandingzi</strain>
        <tissue evidence="2">Leaves</tissue>
    </source>
</reference>
<dbReference type="AlphaFoldDB" id="A0A540K7R8"/>
<keyword evidence="1" id="KW-0812">Transmembrane</keyword>
<gene>
    <name evidence="2" type="ORF">C1H46_044203</name>
</gene>
<evidence type="ECO:0000313" key="2">
    <source>
        <dbReference type="EMBL" id="TQD70263.1"/>
    </source>
</evidence>
<dbReference type="Proteomes" id="UP000315295">
    <property type="component" value="Unassembled WGS sequence"/>
</dbReference>
<keyword evidence="3" id="KW-1185">Reference proteome</keyword>
<accession>A0A540K7R8</accession>
<proteinExistence type="predicted"/>
<comment type="caution">
    <text evidence="2">The sequence shown here is derived from an EMBL/GenBank/DDBJ whole genome shotgun (WGS) entry which is preliminary data.</text>
</comment>
<protein>
    <submittedName>
        <fullName evidence="2">Uncharacterized protein</fullName>
    </submittedName>
</protein>
<sequence length="90" mass="9533">MGPQPCSHLYGLMETEVQVSKREGGATSLRLSVTLNFLRASRIVSPERGRGGVTVSAATREEGVVITVAAVSHAVDIATAIAVLVMGRWR</sequence>
<organism evidence="2 3">
    <name type="scientific">Malus baccata</name>
    <name type="common">Siberian crab apple</name>
    <name type="synonym">Pyrus baccata</name>
    <dbReference type="NCBI Taxonomy" id="106549"/>
    <lineage>
        <taxon>Eukaryota</taxon>
        <taxon>Viridiplantae</taxon>
        <taxon>Streptophyta</taxon>
        <taxon>Embryophyta</taxon>
        <taxon>Tracheophyta</taxon>
        <taxon>Spermatophyta</taxon>
        <taxon>Magnoliopsida</taxon>
        <taxon>eudicotyledons</taxon>
        <taxon>Gunneridae</taxon>
        <taxon>Pentapetalae</taxon>
        <taxon>rosids</taxon>
        <taxon>fabids</taxon>
        <taxon>Rosales</taxon>
        <taxon>Rosaceae</taxon>
        <taxon>Amygdaloideae</taxon>
        <taxon>Maleae</taxon>
        <taxon>Malus</taxon>
    </lineage>
</organism>
<name>A0A540K7R8_MALBA</name>